<dbReference type="SUPFAM" id="SSF56672">
    <property type="entry name" value="DNA/RNA polymerases"/>
    <property type="match status" value="1"/>
</dbReference>
<protein>
    <recommendedName>
        <fullName evidence="3">Reverse transcriptase/retrotransposon-derived protein RNase H-like domain-containing protein</fullName>
    </recommendedName>
</protein>
<accession>W4JMW6</accession>
<feature type="non-terminal residue" evidence="1">
    <location>
        <position position="105"/>
    </location>
</feature>
<dbReference type="PANTHER" id="PTHR15503:SF22">
    <property type="entry name" value="TRANSPOSON TY3-I GAG POLYPROTEIN"/>
    <property type="match status" value="1"/>
</dbReference>
<dbReference type="OrthoDB" id="3262920at2759"/>
<dbReference type="InParanoid" id="W4JMW6"/>
<dbReference type="PANTHER" id="PTHR15503">
    <property type="entry name" value="LDOC1 RELATED"/>
    <property type="match status" value="1"/>
</dbReference>
<name>W4JMW6_HETIT</name>
<feature type="non-terminal residue" evidence="1">
    <location>
        <position position="1"/>
    </location>
</feature>
<reference evidence="1 2" key="1">
    <citation type="journal article" date="2012" name="New Phytol.">
        <title>Insight into trade-off between wood decay and parasitism from the genome of a fungal forest pathogen.</title>
        <authorList>
            <person name="Olson A."/>
            <person name="Aerts A."/>
            <person name="Asiegbu F."/>
            <person name="Belbahri L."/>
            <person name="Bouzid O."/>
            <person name="Broberg A."/>
            <person name="Canback B."/>
            <person name="Coutinho P.M."/>
            <person name="Cullen D."/>
            <person name="Dalman K."/>
            <person name="Deflorio G."/>
            <person name="van Diepen L.T."/>
            <person name="Dunand C."/>
            <person name="Duplessis S."/>
            <person name="Durling M."/>
            <person name="Gonthier P."/>
            <person name="Grimwood J."/>
            <person name="Fossdal C.G."/>
            <person name="Hansson D."/>
            <person name="Henrissat B."/>
            <person name="Hietala A."/>
            <person name="Himmelstrand K."/>
            <person name="Hoffmeister D."/>
            <person name="Hogberg N."/>
            <person name="James T.Y."/>
            <person name="Karlsson M."/>
            <person name="Kohler A."/>
            <person name="Kues U."/>
            <person name="Lee Y.H."/>
            <person name="Lin Y.C."/>
            <person name="Lind M."/>
            <person name="Lindquist E."/>
            <person name="Lombard V."/>
            <person name="Lucas S."/>
            <person name="Lunden K."/>
            <person name="Morin E."/>
            <person name="Murat C."/>
            <person name="Park J."/>
            <person name="Raffaello T."/>
            <person name="Rouze P."/>
            <person name="Salamov A."/>
            <person name="Schmutz J."/>
            <person name="Solheim H."/>
            <person name="Stahlberg J."/>
            <person name="Velez H."/>
            <person name="de Vries R.P."/>
            <person name="Wiebenga A."/>
            <person name="Woodward S."/>
            <person name="Yakovlev I."/>
            <person name="Garbelotto M."/>
            <person name="Martin F."/>
            <person name="Grigoriev I.V."/>
            <person name="Stenlid J."/>
        </authorList>
    </citation>
    <scope>NUCLEOTIDE SEQUENCE [LARGE SCALE GENOMIC DNA]</scope>
    <source>
        <strain evidence="1 2">TC 32-1</strain>
    </source>
</reference>
<dbReference type="Proteomes" id="UP000030671">
    <property type="component" value="Unassembled WGS sequence"/>
</dbReference>
<dbReference type="Gene3D" id="3.10.10.10">
    <property type="entry name" value="HIV Type 1 Reverse Transcriptase, subunit A, domain 1"/>
    <property type="match status" value="1"/>
</dbReference>
<proteinExistence type="predicted"/>
<dbReference type="AlphaFoldDB" id="W4JMW6"/>
<gene>
    <name evidence="1" type="ORF">HETIRDRAFT_18381</name>
</gene>
<organism evidence="1 2">
    <name type="scientific">Heterobasidion irregulare (strain TC 32-1)</name>
    <dbReference type="NCBI Taxonomy" id="747525"/>
    <lineage>
        <taxon>Eukaryota</taxon>
        <taxon>Fungi</taxon>
        <taxon>Dikarya</taxon>
        <taxon>Basidiomycota</taxon>
        <taxon>Agaricomycotina</taxon>
        <taxon>Agaricomycetes</taxon>
        <taxon>Russulales</taxon>
        <taxon>Bondarzewiaceae</taxon>
        <taxon>Heterobasidion</taxon>
        <taxon>Heterobasidion annosum species complex</taxon>
    </lineage>
</organism>
<dbReference type="HOGENOM" id="CLU_000384_42_4_1"/>
<sequence>EYLNIFSKQQSQQLPKHTFWDYAIDLKPMFKPQVPKIYALSLEKHDKLGKFIKEYLARGTIHRSISHSTAPFFFIGKKDRKLRLVQDYHHLNEHTIHNICPLPLI</sequence>
<evidence type="ECO:0000313" key="1">
    <source>
        <dbReference type="EMBL" id="ETW74873.1"/>
    </source>
</evidence>
<dbReference type="GeneID" id="20668617"/>
<evidence type="ECO:0000313" key="2">
    <source>
        <dbReference type="Proteomes" id="UP000030671"/>
    </source>
</evidence>
<dbReference type="EMBL" id="KI925467">
    <property type="protein sequence ID" value="ETW74873.1"/>
    <property type="molecule type" value="Genomic_DNA"/>
</dbReference>
<dbReference type="KEGG" id="hir:HETIRDRAFT_18381"/>
<dbReference type="RefSeq" id="XP_009553036.1">
    <property type="nucleotide sequence ID" value="XM_009554741.1"/>
</dbReference>
<dbReference type="STRING" id="747525.W4JMW6"/>
<dbReference type="InterPro" id="IPR032567">
    <property type="entry name" value="RTL1-rel"/>
</dbReference>
<evidence type="ECO:0008006" key="3">
    <source>
        <dbReference type="Google" id="ProtNLM"/>
    </source>
</evidence>
<keyword evidence="2" id="KW-1185">Reference proteome</keyword>
<dbReference type="InterPro" id="IPR043502">
    <property type="entry name" value="DNA/RNA_pol_sf"/>
</dbReference>